<dbReference type="GO" id="GO:0016787">
    <property type="term" value="F:hydrolase activity"/>
    <property type="evidence" value="ECO:0007669"/>
    <property type="project" value="UniProtKB-KW"/>
</dbReference>
<name>A0A8T2SNJ2_CERRI</name>
<feature type="domain" description="Helicase C-terminal" evidence="10">
    <location>
        <begin position="768"/>
        <end position="937"/>
    </location>
</feature>
<dbReference type="PROSITE" id="PS51194">
    <property type="entry name" value="HELICASE_CTER"/>
    <property type="match status" value="1"/>
</dbReference>
<dbReference type="SUPFAM" id="SSF52540">
    <property type="entry name" value="P-loop containing nucleoside triphosphate hydrolases"/>
    <property type="match status" value="2"/>
</dbReference>
<dbReference type="GO" id="GO:0080188">
    <property type="term" value="P:gene silencing by siRNA-directed DNA methylation"/>
    <property type="evidence" value="ECO:0007669"/>
    <property type="project" value="InterPro"/>
</dbReference>
<dbReference type="InterPro" id="IPR027417">
    <property type="entry name" value="P-loop_NTPase"/>
</dbReference>
<dbReference type="PANTHER" id="PTHR45821">
    <property type="entry name" value="SNF2 DOMAIN-CONTAINING PROTEIN CLASSY 2-RELATED"/>
    <property type="match status" value="1"/>
</dbReference>
<dbReference type="Gene3D" id="3.40.50.10810">
    <property type="entry name" value="Tandem AAA-ATPase domain"/>
    <property type="match status" value="1"/>
</dbReference>
<dbReference type="Pfam" id="PF00176">
    <property type="entry name" value="SNF2-rel_dom"/>
    <property type="match status" value="1"/>
</dbReference>
<accession>A0A8T2SNJ2</accession>
<dbReference type="InterPro" id="IPR014001">
    <property type="entry name" value="Helicase_ATP-bd"/>
</dbReference>
<evidence type="ECO:0000256" key="1">
    <source>
        <dbReference type="ARBA" id="ARBA00004123"/>
    </source>
</evidence>
<evidence type="ECO:0000313" key="11">
    <source>
        <dbReference type="EMBL" id="KAH7365224.1"/>
    </source>
</evidence>
<dbReference type="OrthoDB" id="9900844at2759"/>
<evidence type="ECO:0000259" key="10">
    <source>
        <dbReference type="PROSITE" id="PS51194"/>
    </source>
</evidence>
<evidence type="ECO:0000256" key="4">
    <source>
        <dbReference type="ARBA" id="ARBA00022801"/>
    </source>
</evidence>
<dbReference type="SMART" id="SM00487">
    <property type="entry name" value="DEXDc"/>
    <property type="match status" value="1"/>
</dbReference>
<dbReference type="InterPro" id="IPR000330">
    <property type="entry name" value="SNF2_N"/>
</dbReference>
<gene>
    <name evidence="11" type="ORF">KP509_18G015200</name>
</gene>
<dbReference type="InterPro" id="IPR049730">
    <property type="entry name" value="SNF2/RAD54-like_C"/>
</dbReference>
<keyword evidence="5" id="KW-0347">Helicase</keyword>
<dbReference type="EMBL" id="CM035423">
    <property type="protein sequence ID" value="KAH7365224.1"/>
    <property type="molecule type" value="Genomic_DNA"/>
</dbReference>
<dbReference type="OMA" id="RCIDPTN"/>
<dbReference type="GO" id="GO:0004386">
    <property type="term" value="F:helicase activity"/>
    <property type="evidence" value="ECO:0007669"/>
    <property type="project" value="UniProtKB-KW"/>
</dbReference>
<feature type="compositionally biased region" description="Polar residues" evidence="8">
    <location>
        <begin position="76"/>
        <end position="89"/>
    </location>
</feature>
<dbReference type="CDD" id="cd18793">
    <property type="entry name" value="SF2_C_SNF"/>
    <property type="match status" value="1"/>
</dbReference>
<proteinExistence type="predicted"/>
<dbReference type="InterPro" id="IPR038718">
    <property type="entry name" value="SNF2-like_sf"/>
</dbReference>
<protein>
    <submittedName>
        <fullName evidence="11">Uncharacterized protein</fullName>
    </submittedName>
</protein>
<dbReference type="AlphaFoldDB" id="A0A8T2SNJ2"/>
<evidence type="ECO:0000256" key="3">
    <source>
        <dbReference type="ARBA" id="ARBA00022741"/>
    </source>
</evidence>
<evidence type="ECO:0000256" key="2">
    <source>
        <dbReference type="ARBA" id="ARBA00022528"/>
    </source>
</evidence>
<evidence type="ECO:0000256" key="7">
    <source>
        <dbReference type="ARBA" id="ARBA00023242"/>
    </source>
</evidence>
<reference evidence="11" key="1">
    <citation type="submission" date="2021-08" db="EMBL/GenBank/DDBJ databases">
        <title>WGS assembly of Ceratopteris richardii.</title>
        <authorList>
            <person name="Marchant D.B."/>
            <person name="Chen G."/>
            <person name="Jenkins J."/>
            <person name="Shu S."/>
            <person name="Leebens-Mack J."/>
            <person name="Grimwood J."/>
            <person name="Schmutz J."/>
            <person name="Soltis P."/>
            <person name="Soltis D."/>
            <person name="Chen Z.-H."/>
        </authorList>
    </citation>
    <scope>NUCLEOTIDE SEQUENCE</scope>
    <source>
        <strain evidence="11">Whitten #5841</strain>
        <tissue evidence="11">Leaf</tissue>
    </source>
</reference>
<comment type="caution">
    <text evidence="11">The sequence shown here is derived from an EMBL/GenBank/DDBJ whole genome shotgun (WGS) entry which is preliminary data.</text>
</comment>
<dbReference type="GO" id="GO:0005524">
    <property type="term" value="F:ATP binding"/>
    <property type="evidence" value="ECO:0007669"/>
    <property type="project" value="UniProtKB-KW"/>
</dbReference>
<keyword evidence="6" id="KW-0067">ATP-binding</keyword>
<feature type="domain" description="Helicase ATP-binding" evidence="9">
    <location>
        <begin position="377"/>
        <end position="577"/>
    </location>
</feature>
<dbReference type="Gene3D" id="3.40.50.300">
    <property type="entry name" value="P-loop containing nucleotide triphosphate hydrolases"/>
    <property type="match status" value="1"/>
</dbReference>
<organism evidence="11 12">
    <name type="scientific">Ceratopteris richardii</name>
    <name type="common">Triangle waterfern</name>
    <dbReference type="NCBI Taxonomy" id="49495"/>
    <lineage>
        <taxon>Eukaryota</taxon>
        <taxon>Viridiplantae</taxon>
        <taxon>Streptophyta</taxon>
        <taxon>Embryophyta</taxon>
        <taxon>Tracheophyta</taxon>
        <taxon>Polypodiopsida</taxon>
        <taxon>Polypodiidae</taxon>
        <taxon>Polypodiales</taxon>
        <taxon>Pteridineae</taxon>
        <taxon>Pteridaceae</taxon>
        <taxon>Parkerioideae</taxon>
        <taxon>Ceratopteris</taxon>
    </lineage>
</organism>
<dbReference type="GO" id="GO:0005634">
    <property type="term" value="C:nucleus"/>
    <property type="evidence" value="ECO:0007669"/>
    <property type="project" value="UniProtKB-SubCell"/>
</dbReference>
<comment type="subcellular location">
    <subcellularLocation>
        <location evidence="1">Nucleus</location>
    </subcellularLocation>
</comment>
<dbReference type="InterPro" id="IPR001650">
    <property type="entry name" value="Helicase_C-like"/>
</dbReference>
<evidence type="ECO:0000256" key="8">
    <source>
        <dbReference type="SAM" id="MobiDB-lite"/>
    </source>
</evidence>
<evidence type="ECO:0000256" key="6">
    <source>
        <dbReference type="ARBA" id="ARBA00022840"/>
    </source>
</evidence>
<keyword evidence="4" id="KW-0378">Hydrolase</keyword>
<keyword evidence="12" id="KW-1185">Reference proteome</keyword>
<dbReference type="PROSITE" id="PS51192">
    <property type="entry name" value="HELICASE_ATP_BIND_1"/>
    <property type="match status" value="1"/>
</dbReference>
<dbReference type="Pfam" id="PF00271">
    <property type="entry name" value="Helicase_C"/>
    <property type="match status" value="1"/>
</dbReference>
<evidence type="ECO:0000313" key="12">
    <source>
        <dbReference type="Proteomes" id="UP000825935"/>
    </source>
</evidence>
<evidence type="ECO:0000256" key="5">
    <source>
        <dbReference type="ARBA" id="ARBA00022806"/>
    </source>
</evidence>
<evidence type="ECO:0000259" key="9">
    <source>
        <dbReference type="PROSITE" id="PS51192"/>
    </source>
</evidence>
<keyword evidence="3" id="KW-0547">Nucleotide-binding</keyword>
<sequence>MRPRKKLKAAFARDNELREEYMVQSKICQTAIDELKQLMEKSKRQKEISPSSSSGIEIPFSTSTNVNNDIHIPLSRSHTGFSSGKSGLNSREPDNVEQHPRAERIAPNDILRRLSVIEEEVNEFLRSSESLLKQRKRRTHRSSQLHKLNEAEDYSCQDTISHTKGKMDRSYGLKLSPKNDDRGLCDNPTGLETFCNDLKHDSTEDAKLNESTVCNKVHDEHVTNHSWKEYDEKEESDAEDDGLKEIWCEAEFYWKCQIQGQREQKIKESLDKEACRHTFFFKADMGLVCDACGLVGIDVEAIFNFTWGHEFRHKEVKAKENGAAGIHVLIDGYQEHSANSKNVTDSTEQKNQRLILHPLHKAEMHEHQVEGFKFLEDNIVNGHHGCILAHAPGTGKTFLAIAFLHSFLQANTESRVMILAPKVMLLPWVKEFQKWKFDFPLLNLYENSCLSPLTMALNSNKFMEIDNTFNKDLKRNYLQKIKEWQMTKSILLVSYQHMASLVNHQTGDTLTMEVKKLLLEVPSLLILDEGHISRNSDTVILKCLTDVCTKKRIMLSGTLFQNNFEEMFNLFKLVRPDFMQEKAEILKGFFKNLLDGEAGDDIRSKIFEIKLTKTKHREEVTEQKLFVNCLCHKIESGSAEEQAEALKLLHELMSPFVHWHRGKALEGIPGLTDLTVFLQLTPSQKELFTQLRSQNLNAMERERRSALANVHPVLLTIRRPKQVPHGKECLGSVDGNIEPITDDVDGNALNALTECDPTQGCKAKFVLNMVVLCTQLQEKVLIFSQNLSSLTLLQRLFRKLWRWTDEHELLRLDGDTGSAQREYIINKFNRSKKAQVLLASIKACGEGVSLVGASRVVFLDLSWNPAVMQQAISRAFRLGQNKRVYAYRLVGTGTLDEDIERASCKKERLARMICNASCDSDCGSGLEVDPEMEDRLFESAELKRQVVRCYRKAHGSIASS</sequence>
<dbReference type="SMART" id="SM00490">
    <property type="entry name" value="HELICc"/>
    <property type="match status" value="1"/>
</dbReference>
<dbReference type="Proteomes" id="UP000825935">
    <property type="component" value="Chromosome 18"/>
</dbReference>
<keyword evidence="2" id="KW-0934">Plastid</keyword>
<keyword evidence="2" id="KW-0150">Chloroplast</keyword>
<feature type="region of interest" description="Disordered" evidence="8">
    <location>
        <begin position="76"/>
        <end position="99"/>
    </location>
</feature>
<dbReference type="InterPro" id="IPR044567">
    <property type="entry name" value="CLSY/DRD1"/>
</dbReference>
<keyword evidence="7" id="KW-0539">Nucleus</keyword>
<dbReference type="PANTHER" id="PTHR45821:SF5">
    <property type="entry name" value="SNF2 DOMAIN-CONTAINING PROTEIN CLASSY 4"/>
    <property type="match status" value="1"/>
</dbReference>